<evidence type="ECO:0000256" key="2">
    <source>
        <dbReference type="ARBA" id="ARBA00023306"/>
    </source>
</evidence>
<organism evidence="3 4">
    <name type="scientific">Ceratosolen solmsi marchali</name>
    <dbReference type="NCBI Taxonomy" id="326594"/>
    <lineage>
        <taxon>Eukaryota</taxon>
        <taxon>Metazoa</taxon>
        <taxon>Ecdysozoa</taxon>
        <taxon>Arthropoda</taxon>
        <taxon>Hexapoda</taxon>
        <taxon>Insecta</taxon>
        <taxon>Pterygota</taxon>
        <taxon>Neoptera</taxon>
        <taxon>Endopterygota</taxon>
        <taxon>Hymenoptera</taxon>
        <taxon>Apocrita</taxon>
        <taxon>Proctotrupomorpha</taxon>
        <taxon>Chalcidoidea</taxon>
        <taxon>Agaonidae</taxon>
        <taxon>Agaoninae</taxon>
        <taxon>Ceratosolen</taxon>
    </lineage>
</organism>
<evidence type="ECO:0000313" key="3">
    <source>
        <dbReference type="Proteomes" id="UP000695007"/>
    </source>
</evidence>
<keyword evidence="2" id="KW-0131">Cell cycle</keyword>
<dbReference type="Pfam" id="PF11357">
    <property type="entry name" value="Spy1"/>
    <property type="match status" value="1"/>
</dbReference>
<sequence>MDFLYKQDIMVSSYKTERDKLIAVKRWNVRKFFKLLEKLEDFFENDKCYRLADNYLIAMVFTYFLRASLNPEEYTKQNFFAALYLAYNMEEDESEFMLSEVESWLGCGISELKHKRYALFRRMEYRGAVSRSCCDVVMRSVNPEHKIWLRRRHVYHSGVVNGGIYFDHEIEDICPTCKNDSECEIEY</sequence>
<name>A0AAJ6YDR2_9HYME</name>
<protein>
    <submittedName>
        <fullName evidence="4">Speedy protein 1-A-like</fullName>
    </submittedName>
</protein>
<dbReference type="PANTHER" id="PTHR31545">
    <property type="entry name" value="SEEDY PROTEIN A/C FAMILY MEMBER"/>
    <property type="match status" value="1"/>
</dbReference>
<dbReference type="GO" id="GO:0019901">
    <property type="term" value="F:protein kinase binding"/>
    <property type="evidence" value="ECO:0007669"/>
    <property type="project" value="InterPro"/>
</dbReference>
<dbReference type="Proteomes" id="UP000695007">
    <property type="component" value="Unplaced"/>
</dbReference>
<proteinExistence type="inferred from homology"/>
<dbReference type="PANTHER" id="PTHR31545:SF5">
    <property type="entry name" value="SPEEDY PROTEIN A"/>
    <property type="match status" value="1"/>
</dbReference>
<dbReference type="RefSeq" id="XP_011496180.1">
    <property type="nucleotide sequence ID" value="XM_011497878.1"/>
</dbReference>
<evidence type="ECO:0000313" key="4">
    <source>
        <dbReference type="RefSeq" id="XP_011496180.1"/>
    </source>
</evidence>
<dbReference type="AlphaFoldDB" id="A0AAJ6YDR2"/>
<evidence type="ECO:0000256" key="1">
    <source>
        <dbReference type="ARBA" id="ARBA00010932"/>
    </source>
</evidence>
<accession>A0AAJ6YDR2</accession>
<dbReference type="KEGG" id="csol:105360874"/>
<dbReference type="InterPro" id="IPR052316">
    <property type="entry name" value="Speedy-Ringo_regulator"/>
</dbReference>
<dbReference type="InterPro" id="IPR020984">
    <property type="entry name" value="Speedy"/>
</dbReference>
<comment type="similarity">
    <text evidence="1">Belongs to the Speedy/Ringo family.</text>
</comment>
<keyword evidence="3" id="KW-1185">Reference proteome</keyword>
<gene>
    <name evidence="4" type="primary">LOC105360874</name>
</gene>
<dbReference type="GeneID" id="105360874"/>
<reference evidence="4" key="1">
    <citation type="submission" date="2025-08" db="UniProtKB">
        <authorList>
            <consortium name="RefSeq"/>
        </authorList>
    </citation>
    <scope>IDENTIFICATION</scope>
</reference>